<sequence length="106" mass="11998">MPRNTPPICAYGASVVDEPEAGVDRPVFARTESHDLTPSGAGNGAGNGAVIAVMEQRLVFETLRCLEPRMPEILWLGLRQHQRRWRVLVFEVKRNERNKRIGRSVY</sequence>
<proteinExistence type="predicted"/>
<reference evidence="1" key="1">
    <citation type="submission" date="2006-08" db="EMBL/GenBank/DDBJ databases">
        <title>Complete sequence of Chromosome 2 of Burkholderia cepacia AMMD.</title>
        <authorList>
            <consortium name="US DOE Joint Genome Institute"/>
            <person name="Copeland A."/>
            <person name="Lucas S."/>
            <person name="Lapidus A."/>
            <person name="Barry K."/>
            <person name="Detter J.C."/>
            <person name="Glavina del Rio T."/>
            <person name="Hammon N."/>
            <person name="Israni S."/>
            <person name="Pitluck S."/>
            <person name="Bruce D."/>
            <person name="Chain P."/>
            <person name="Malfatti S."/>
            <person name="Shin M."/>
            <person name="Vergez L."/>
            <person name="Schmutz J."/>
            <person name="Larimer F."/>
            <person name="Land M."/>
            <person name="Hauser L."/>
            <person name="Kyrpides N."/>
            <person name="Kim E."/>
            <person name="Parke J."/>
            <person name="Coenye T."/>
            <person name="Konstantinidis K."/>
            <person name="Ramette A."/>
            <person name="Tiedje J."/>
            <person name="Richardson P."/>
        </authorList>
    </citation>
    <scope>NUCLEOTIDE SEQUENCE</scope>
    <source>
        <strain evidence="1">AMMD</strain>
    </source>
</reference>
<dbReference type="KEGG" id="bam:Bamb_4333"/>
<dbReference type="EMBL" id="CP000441">
    <property type="protein sequence ID" value="ABI89885.1"/>
    <property type="molecule type" value="Genomic_DNA"/>
</dbReference>
<dbReference type="AlphaFoldDB" id="Q0B7I8"/>
<organism evidence="1 2">
    <name type="scientific">Burkholderia ambifaria (strain ATCC BAA-244 / DSM 16087 / CCUG 44356 / LMG 19182 / AMMD)</name>
    <name type="common">Burkholderia cepacia (strain AMMD)</name>
    <dbReference type="NCBI Taxonomy" id="339670"/>
    <lineage>
        <taxon>Bacteria</taxon>
        <taxon>Pseudomonadati</taxon>
        <taxon>Pseudomonadota</taxon>
        <taxon>Betaproteobacteria</taxon>
        <taxon>Burkholderiales</taxon>
        <taxon>Burkholderiaceae</taxon>
        <taxon>Burkholderia</taxon>
        <taxon>Burkholderia cepacia complex</taxon>
    </lineage>
</organism>
<evidence type="ECO:0000313" key="1">
    <source>
        <dbReference type="EMBL" id="ABI89885.1"/>
    </source>
</evidence>
<evidence type="ECO:0000313" key="2">
    <source>
        <dbReference type="Proteomes" id="UP000000662"/>
    </source>
</evidence>
<name>Q0B7I8_BURCM</name>
<accession>Q0B7I8</accession>
<keyword evidence="2" id="KW-1185">Reference proteome</keyword>
<protein>
    <submittedName>
        <fullName evidence="1">Uncharacterized protein</fullName>
    </submittedName>
</protein>
<dbReference type="Proteomes" id="UP000000662">
    <property type="component" value="Chromosome 2"/>
</dbReference>
<gene>
    <name evidence="1" type="ordered locus">Bamb_4333</name>
</gene>